<protein>
    <submittedName>
        <fullName evidence="1">Uncharacterized protein</fullName>
    </submittedName>
</protein>
<sequence>MFYRSSNQKKPFRGIVTDPTRSQGVVYGFLRDQTSSYTQCSYCGRTLQFNQLMRHLKVWHGYGTKDFIIDF</sequence>
<dbReference type="EMBL" id="RFDI01000255">
    <property type="protein sequence ID" value="RSR61303.1"/>
    <property type="molecule type" value="Genomic_DNA"/>
</dbReference>
<evidence type="ECO:0000313" key="1">
    <source>
        <dbReference type="EMBL" id="RSR61303.1"/>
    </source>
</evidence>
<dbReference type="Proteomes" id="UP000280073">
    <property type="component" value="Unassembled WGS sequence"/>
</dbReference>
<gene>
    <name evidence="1" type="ORF">EA686_06395</name>
</gene>
<reference evidence="1 2" key="1">
    <citation type="submission" date="2018-10" db="EMBL/GenBank/DDBJ databases">
        <title>GWAS and RNA-Seq identify cryptic mechanisms of antimicrobial resistance in Acinetobacter baumannii.</title>
        <authorList>
            <person name="Sahl J.W."/>
        </authorList>
    </citation>
    <scope>NUCLEOTIDE SEQUENCE [LARGE SCALE GENOMIC DNA]</scope>
    <source>
        <strain evidence="1 2">TG28175</strain>
    </source>
</reference>
<accession>A0A368MMF8</accession>
<name>A0A368MMF8_ACIBA</name>
<organism evidence="1 2">
    <name type="scientific">Acinetobacter baumannii</name>
    <dbReference type="NCBI Taxonomy" id="470"/>
    <lineage>
        <taxon>Bacteria</taxon>
        <taxon>Pseudomonadati</taxon>
        <taxon>Pseudomonadota</taxon>
        <taxon>Gammaproteobacteria</taxon>
        <taxon>Moraxellales</taxon>
        <taxon>Moraxellaceae</taxon>
        <taxon>Acinetobacter</taxon>
        <taxon>Acinetobacter calcoaceticus/baumannii complex</taxon>
    </lineage>
</organism>
<dbReference type="AlphaFoldDB" id="A0A368MMF8"/>
<comment type="caution">
    <text evidence="1">The sequence shown here is derived from an EMBL/GenBank/DDBJ whole genome shotgun (WGS) entry which is preliminary data.</text>
</comment>
<proteinExistence type="predicted"/>
<evidence type="ECO:0000313" key="2">
    <source>
        <dbReference type="Proteomes" id="UP000280073"/>
    </source>
</evidence>